<dbReference type="InterPro" id="IPR001173">
    <property type="entry name" value="Glyco_trans_2-like"/>
</dbReference>
<dbReference type="GeneID" id="72468028"/>
<protein>
    <submittedName>
        <fullName evidence="3">Glycosyl transferase</fullName>
    </submittedName>
</protein>
<dbReference type="CDD" id="cd06433">
    <property type="entry name" value="GT_2_WfgS_like"/>
    <property type="match status" value="1"/>
</dbReference>
<dbReference type="Proteomes" id="UP000825483">
    <property type="component" value="Unassembled WGS sequence"/>
</dbReference>
<dbReference type="GO" id="GO:0016758">
    <property type="term" value="F:hexosyltransferase activity"/>
    <property type="evidence" value="ECO:0007669"/>
    <property type="project" value="UniProtKB-ARBA"/>
</dbReference>
<dbReference type="AlphaFoldDB" id="A0A9R1C926"/>
<keyword evidence="4" id="KW-1185">Reference proteome</keyword>
<dbReference type="RefSeq" id="WP_223929764.1">
    <property type="nucleotide sequence ID" value="NZ_BPTU01000003.1"/>
</dbReference>
<dbReference type="EMBL" id="BPUB01000001">
    <property type="protein sequence ID" value="GJG58247.1"/>
    <property type="molecule type" value="Genomic_DNA"/>
</dbReference>
<dbReference type="SUPFAM" id="SSF53448">
    <property type="entry name" value="Nucleotide-diphospho-sugar transferases"/>
    <property type="match status" value="1"/>
</dbReference>
<organism evidence="3 4">
    <name type="scientific">Prevotella lacticifex</name>
    <dbReference type="NCBI Taxonomy" id="2854755"/>
    <lineage>
        <taxon>Bacteria</taxon>
        <taxon>Pseudomonadati</taxon>
        <taxon>Bacteroidota</taxon>
        <taxon>Bacteroidia</taxon>
        <taxon>Bacteroidales</taxon>
        <taxon>Prevotellaceae</taxon>
        <taxon>Prevotella</taxon>
    </lineage>
</organism>
<evidence type="ECO:0000313" key="4">
    <source>
        <dbReference type="Proteomes" id="UP000825483"/>
    </source>
</evidence>
<gene>
    <name evidence="3" type="ORF">PRLR5076_10980</name>
</gene>
<name>A0A9R1C926_9BACT</name>
<dbReference type="Pfam" id="PF00535">
    <property type="entry name" value="Glycos_transf_2"/>
    <property type="match status" value="1"/>
</dbReference>
<dbReference type="InterPro" id="IPR029044">
    <property type="entry name" value="Nucleotide-diphossugar_trans"/>
</dbReference>
<evidence type="ECO:0000256" key="1">
    <source>
        <dbReference type="SAM" id="Phobius"/>
    </source>
</evidence>
<sequence>MKLSIITINYNNSIGLRKTIESVVSQTDDAFEYIIVDGGSSDGSVDIIKQYADKVSQWVSERDGGIYNAMNKGVRMAHGEYIMFLNSGDILYDNNVIGHVLPKLKADICVGNLVSDKGGRMTPPNEKNLTMSFFIRGSLAHPSSFTRRKLLEVHPFREDTKIVGDHEFFMYTLIRLNASYQTLEDIISIFNTEGISSTQQTPDIDKKILSETISDIMPPRVKEDFDIFMGKRDDYHRLFYELSFSKYRMWIYKLVVIVLKIICLNRGFIKKYKI</sequence>
<keyword evidence="1" id="KW-0472">Membrane</keyword>
<dbReference type="Gene3D" id="3.90.550.10">
    <property type="entry name" value="Spore Coat Polysaccharide Biosynthesis Protein SpsA, Chain A"/>
    <property type="match status" value="1"/>
</dbReference>
<keyword evidence="1" id="KW-1133">Transmembrane helix</keyword>
<keyword evidence="1" id="KW-0812">Transmembrane</keyword>
<keyword evidence="3" id="KW-0808">Transferase</keyword>
<dbReference type="PANTHER" id="PTHR22916">
    <property type="entry name" value="GLYCOSYLTRANSFERASE"/>
    <property type="match status" value="1"/>
</dbReference>
<evidence type="ECO:0000313" key="3">
    <source>
        <dbReference type="EMBL" id="GJG58247.1"/>
    </source>
</evidence>
<feature type="transmembrane region" description="Helical" evidence="1">
    <location>
        <begin position="250"/>
        <end position="269"/>
    </location>
</feature>
<comment type="caution">
    <text evidence="3">The sequence shown here is derived from an EMBL/GenBank/DDBJ whole genome shotgun (WGS) entry which is preliminary data.</text>
</comment>
<reference evidence="3" key="1">
    <citation type="journal article" date="2022" name="Int. J. Syst. Evol. Microbiol.">
        <title>Prevotella lacticifex sp. nov., isolated from the rumen of cows.</title>
        <authorList>
            <person name="Shinkai T."/>
            <person name="Ikeyama N."/>
            <person name="Kumagai M."/>
            <person name="Ohmori H."/>
            <person name="Sakamoto M."/>
            <person name="Ohkuma M."/>
            <person name="Mitsumori M."/>
        </authorList>
    </citation>
    <scope>NUCLEOTIDE SEQUENCE</scope>
    <source>
        <strain evidence="3">R5076</strain>
    </source>
</reference>
<evidence type="ECO:0000259" key="2">
    <source>
        <dbReference type="Pfam" id="PF00535"/>
    </source>
</evidence>
<accession>A0A9R1C926</accession>
<proteinExistence type="predicted"/>
<feature type="domain" description="Glycosyltransferase 2-like" evidence="2">
    <location>
        <begin position="4"/>
        <end position="128"/>
    </location>
</feature>
<dbReference type="PANTHER" id="PTHR22916:SF67">
    <property type="entry name" value="COLANIC ACID BIOSYNTHESIS GLYCOSYL TRANSFERASE WCAE-RELATED"/>
    <property type="match status" value="1"/>
</dbReference>